<evidence type="ECO:0000313" key="9">
    <source>
        <dbReference type="Proteomes" id="UP000015241"/>
    </source>
</evidence>
<feature type="compositionally biased region" description="Polar residues" evidence="7">
    <location>
        <begin position="122"/>
        <end position="142"/>
    </location>
</feature>
<dbReference type="PROSITE" id="PS51882">
    <property type="entry name" value="G_ALPHA"/>
    <property type="match status" value="1"/>
</dbReference>
<feature type="compositionally biased region" description="Acidic residues" evidence="7">
    <location>
        <begin position="147"/>
        <end position="163"/>
    </location>
</feature>
<dbReference type="PANTHER" id="PTHR10218:SF360">
    <property type="entry name" value="GUANINE NUCLEOTIDE-BINDING PROTEIN SUBUNIT ALPHA HOMOLOG"/>
    <property type="match status" value="1"/>
</dbReference>
<dbReference type="AlphaFoldDB" id="S8FWP0"/>
<dbReference type="FunFam" id="3.40.50.300:FF:000692">
    <property type="entry name" value="Guanine nucleotide-binding protein subunit alpha"/>
    <property type="match status" value="1"/>
</dbReference>
<dbReference type="PANTHER" id="PTHR10218">
    <property type="entry name" value="GTP-BINDING PROTEIN ALPHA SUBUNIT"/>
    <property type="match status" value="1"/>
</dbReference>
<dbReference type="HOGENOM" id="CLU_014184_1_1_1"/>
<dbReference type="OrthoDB" id="5817230at2759"/>
<accession>S8FWP0</accession>
<evidence type="ECO:0008006" key="10">
    <source>
        <dbReference type="Google" id="ProtNLM"/>
    </source>
</evidence>
<dbReference type="GO" id="GO:0007188">
    <property type="term" value="P:adenylate cyclase-modulating G protein-coupled receptor signaling pathway"/>
    <property type="evidence" value="ECO:0007669"/>
    <property type="project" value="TreeGrafter"/>
</dbReference>
<dbReference type="SUPFAM" id="SSF52540">
    <property type="entry name" value="P-loop containing nucleoside triphosphate hydrolases"/>
    <property type="match status" value="1"/>
</dbReference>
<dbReference type="PRINTS" id="PR00318">
    <property type="entry name" value="GPROTEINA"/>
</dbReference>
<dbReference type="Pfam" id="PF00503">
    <property type="entry name" value="G-alpha"/>
    <property type="match status" value="1"/>
</dbReference>
<name>S8FWP0_FOMSC</name>
<dbReference type="GO" id="GO:0005834">
    <property type="term" value="C:heterotrimeric G-protein complex"/>
    <property type="evidence" value="ECO:0007669"/>
    <property type="project" value="TreeGrafter"/>
</dbReference>
<evidence type="ECO:0000256" key="5">
    <source>
        <dbReference type="PIRSR" id="PIRSR601019-1"/>
    </source>
</evidence>
<evidence type="ECO:0000256" key="1">
    <source>
        <dbReference type="ARBA" id="ARBA00022723"/>
    </source>
</evidence>
<proteinExistence type="predicted"/>
<keyword evidence="4" id="KW-0807">Transducer</keyword>
<dbReference type="GO" id="GO:0046872">
    <property type="term" value="F:metal ion binding"/>
    <property type="evidence" value="ECO:0007669"/>
    <property type="project" value="UniProtKB-KW"/>
</dbReference>
<dbReference type="GO" id="GO:0005737">
    <property type="term" value="C:cytoplasm"/>
    <property type="evidence" value="ECO:0007669"/>
    <property type="project" value="TreeGrafter"/>
</dbReference>
<gene>
    <name evidence="8" type="ORF">FOMPIDRAFT_52231</name>
</gene>
<evidence type="ECO:0000256" key="6">
    <source>
        <dbReference type="PIRSR" id="PIRSR601019-2"/>
    </source>
</evidence>
<dbReference type="eggNOG" id="KOG0082">
    <property type="taxonomic scope" value="Eukaryota"/>
</dbReference>
<protein>
    <recommendedName>
        <fullName evidence="10">G-alpha-domain-containing protein</fullName>
    </recommendedName>
</protein>
<evidence type="ECO:0000256" key="7">
    <source>
        <dbReference type="SAM" id="MobiDB-lite"/>
    </source>
</evidence>
<dbReference type="GO" id="GO:0003924">
    <property type="term" value="F:GTPase activity"/>
    <property type="evidence" value="ECO:0007669"/>
    <property type="project" value="InterPro"/>
</dbReference>
<dbReference type="EMBL" id="KE504134">
    <property type="protein sequence ID" value="EPT02660.1"/>
    <property type="molecule type" value="Genomic_DNA"/>
</dbReference>
<dbReference type="SUPFAM" id="SSF47895">
    <property type="entry name" value="Transducin (alpha subunit), insertion domain"/>
    <property type="match status" value="1"/>
</dbReference>
<keyword evidence="9" id="KW-1185">Reference proteome</keyword>
<sequence length="520" mass="58730">MVTLALDPLDPLTRALLSPKDETPAERWAREQREAHARLISEQIDAQLKAERAALKKKGKPIKVLLLGQSESGKSTTVKNFQLAYAYSQFIGERSAWRAVIHLNLVRSVNNILDVLSRELSRTSSQPQSPRASTVTGTTLTSREPLEPEMDLDPDDDPDDDEPYGPPSPLSDRHRMLQLRLAPLRQVQRDLERSLGTGSTEAPEYSGAAAPWERLDAAGRRQREFSVTSRTGWKTALRRIRPTSPFGICNEDDIDDELNGAEGEGEPQAQTAADVISSCAEDMATLWADPDVQAVLTRRKMSTRLEEGPGFFLNDVARVAARDYEPSDADVVRARLRTMGVQEYRFKPDKGLEADREWILYDVGGARSLRHAWYPYFDDINALIFLAPISCFDERLAEDRRVNRLQDSLLIWKAVCSSQLLAKVQLILFLNKCDLLEKKIHRGVQVSRYITSYGTRPNEANAVAKYFRQQFKDVFLKQSPERRTFYSHLTSVVDTKATAVTVATVHDGIQRQYMRDADIL</sequence>
<evidence type="ECO:0000256" key="2">
    <source>
        <dbReference type="ARBA" id="ARBA00022741"/>
    </source>
</evidence>
<dbReference type="Gene3D" id="3.40.50.300">
    <property type="entry name" value="P-loop containing nucleotide triphosphate hydrolases"/>
    <property type="match status" value="2"/>
</dbReference>
<dbReference type="SMART" id="SM00275">
    <property type="entry name" value="G_alpha"/>
    <property type="match status" value="1"/>
</dbReference>
<reference evidence="8 9" key="1">
    <citation type="journal article" date="2012" name="Science">
        <title>The Paleozoic origin of enzymatic lignin decomposition reconstructed from 31 fungal genomes.</title>
        <authorList>
            <person name="Floudas D."/>
            <person name="Binder M."/>
            <person name="Riley R."/>
            <person name="Barry K."/>
            <person name="Blanchette R.A."/>
            <person name="Henrissat B."/>
            <person name="Martinez A.T."/>
            <person name="Otillar R."/>
            <person name="Spatafora J.W."/>
            <person name="Yadav J.S."/>
            <person name="Aerts A."/>
            <person name="Benoit I."/>
            <person name="Boyd A."/>
            <person name="Carlson A."/>
            <person name="Copeland A."/>
            <person name="Coutinho P.M."/>
            <person name="de Vries R.P."/>
            <person name="Ferreira P."/>
            <person name="Findley K."/>
            <person name="Foster B."/>
            <person name="Gaskell J."/>
            <person name="Glotzer D."/>
            <person name="Gorecki P."/>
            <person name="Heitman J."/>
            <person name="Hesse C."/>
            <person name="Hori C."/>
            <person name="Igarashi K."/>
            <person name="Jurgens J.A."/>
            <person name="Kallen N."/>
            <person name="Kersten P."/>
            <person name="Kohler A."/>
            <person name="Kuees U."/>
            <person name="Kumar T.K.A."/>
            <person name="Kuo A."/>
            <person name="LaButti K."/>
            <person name="Larrondo L.F."/>
            <person name="Lindquist E."/>
            <person name="Ling A."/>
            <person name="Lombard V."/>
            <person name="Lucas S."/>
            <person name="Lundell T."/>
            <person name="Martin R."/>
            <person name="McLaughlin D.J."/>
            <person name="Morgenstern I."/>
            <person name="Morin E."/>
            <person name="Murat C."/>
            <person name="Nagy L.G."/>
            <person name="Nolan M."/>
            <person name="Ohm R.A."/>
            <person name="Patyshakuliyeva A."/>
            <person name="Rokas A."/>
            <person name="Ruiz-Duenas F.J."/>
            <person name="Sabat G."/>
            <person name="Salamov A."/>
            <person name="Samejima M."/>
            <person name="Schmutz J."/>
            <person name="Slot J.C."/>
            <person name="St John F."/>
            <person name="Stenlid J."/>
            <person name="Sun H."/>
            <person name="Sun S."/>
            <person name="Syed K."/>
            <person name="Tsang A."/>
            <person name="Wiebenga A."/>
            <person name="Young D."/>
            <person name="Pisabarro A."/>
            <person name="Eastwood D.C."/>
            <person name="Martin F."/>
            <person name="Cullen D."/>
            <person name="Grigoriev I.V."/>
            <person name="Hibbett D.S."/>
        </authorList>
    </citation>
    <scope>NUCLEOTIDE SEQUENCE</scope>
    <source>
        <strain evidence="9">FP-58527</strain>
    </source>
</reference>
<dbReference type="GO" id="GO:0005525">
    <property type="term" value="F:GTP binding"/>
    <property type="evidence" value="ECO:0007669"/>
    <property type="project" value="UniProtKB-KW"/>
</dbReference>
<organism evidence="8 9">
    <name type="scientific">Fomitopsis schrenkii</name>
    <name type="common">Brown rot fungus</name>
    <dbReference type="NCBI Taxonomy" id="2126942"/>
    <lineage>
        <taxon>Eukaryota</taxon>
        <taxon>Fungi</taxon>
        <taxon>Dikarya</taxon>
        <taxon>Basidiomycota</taxon>
        <taxon>Agaricomycotina</taxon>
        <taxon>Agaricomycetes</taxon>
        <taxon>Polyporales</taxon>
        <taxon>Fomitopsis</taxon>
    </lineage>
</organism>
<evidence type="ECO:0000256" key="3">
    <source>
        <dbReference type="ARBA" id="ARBA00023134"/>
    </source>
</evidence>
<dbReference type="STRING" id="743788.S8FWP0"/>
<dbReference type="InterPro" id="IPR011025">
    <property type="entry name" value="GproteinA_insert"/>
</dbReference>
<dbReference type="GO" id="GO:0001664">
    <property type="term" value="F:G protein-coupled receptor binding"/>
    <property type="evidence" value="ECO:0007669"/>
    <property type="project" value="TreeGrafter"/>
</dbReference>
<dbReference type="InParanoid" id="S8FWP0"/>
<dbReference type="Proteomes" id="UP000015241">
    <property type="component" value="Unassembled WGS sequence"/>
</dbReference>
<evidence type="ECO:0000256" key="4">
    <source>
        <dbReference type="ARBA" id="ARBA00023224"/>
    </source>
</evidence>
<feature type="binding site" evidence="5">
    <location>
        <begin position="431"/>
        <end position="434"/>
    </location>
    <ligand>
        <name>GTP</name>
        <dbReference type="ChEBI" id="CHEBI:37565"/>
    </ligand>
</feature>
<feature type="region of interest" description="Disordered" evidence="7">
    <location>
        <begin position="120"/>
        <end position="173"/>
    </location>
</feature>
<evidence type="ECO:0000313" key="8">
    <source>
        <dbReference type="EMBL" id="EPT02660.1"/>
    </source>
</evidence>
<keyword evidence="2 5" id="KW-0547">Nucleotide-binding</keyword>
<keyword evidence="1 6" id="KW-0479">Metal-binding</keyword>
<dbReference type="GO" id="GO:0031683">
    <property type="term" value="F:G-protein beta/gamma-subunit complex binding"/>
    <property type="evidence" value="ECO:0007669"/>
    <property type="project" value="InterPro"/>
</dbReference>
<dbReference type="InterPro" id="IPR001019">
    <property type="entry name" value="Gprotein_alpha_su"/>
</dbReference>
<dbReference type="InterPro" id="IPR027417">
    <property type="entry name" value="P-loop_NTPase"/>
</dbReference>
<feature type="binding site" evidence="6">
    <location>
        <position position="338"/>
    </location>
    <ligand>
        <name>Mg(2+)</name>
        <dbReference type="ChEBI" id="CHEBI:18420"/>
    </ligand>
</feature>
<keyword evidence="6" id="KW-0460">Magnesium</keyword>
<keyword evidence="3 5" id="KW-0342">GTP-binding</keyword>